<dbReference type="RefSeq" id="WP_039419670.1">
    <property type="nucleotide sequence ID" value="NZ_JRAK01000054.1"/>
</dbReference>
<dbReference type="Gene3D" id="3.90.1150.100">
    <property type="match status" value="1"/>
</dbReference>
<dbReference type="GeneID" id="57240524"/>
<evidence type="ECO:0000313" key="7">
    <source>
        <dbReference type="EMBL" id="KGN90521.1"/>
    </source>
</evidence>
<keyword evidence="3 7" id="KW-0032">Aminotransferase</keyword>
<dbReference type="Gene3D" id="3.40.640.10">
    <property type="entry name" value="Type I PLP-dependent aspartate aminotransferase-like (Major domain)"/>
    <property type="match status" value="1"/>
</dbReference>
<dbReference type="InterPro" id="IPR015424">
    <property type="entry name" value="PyrdxlP-dep_Trfase"/>
</dbReference>
<evidence type="ECO:0000256" key="2">
    <source>
        <dbReference type="ARBA" id="ARBA00007441"/>
    </source>
</evidence>
<comment type="similarity">
    <text evidence="2">Belongs to the class-I pyridoxal-phosphate-dependent aminotransferase family.</text>
</comment>
<dbReference type="PANTHER" id="PTHR46383:SF1">
    <property type="entry name" value="ASPARTATE AMINOTRANSFERASE"/>
    <property type="match status" value="1"/>
</dbReference>
<dbReference type="GO" id="GO:0030170">
    <property type="term" value="F:pyridoxal phosphate binding"/>
    <property type="evidence" value="ECO:0007669"/>
    <property type="project" value="InterPro"/>
</dbReference>
<organism evidence="7 8">
    <name type="scientific">Porphyromonas gulae</name>
    <dbReference type="NCBI Taxonomy" id="111105"/>
    <lineage>
        <taxon>Bacteria</taxon>
        <taxon>Pseudomonadati</taxon>
        <taxon>Bacteroidota</taxon>
        <taxon>Bacteroidia</taxon>
        <taxon>Bacteroidales</taxon>
        <taxon>Porphyromonadaceae</taxon>
        <taxon>Porphyromonas</taxon>
    </lineage>
</organism>
<dbReference type="EMBL" id="JRAK01000054">
    <property type="protein sequence ID" value="KGN90521.1"/>
    <property type="molecule type" value="Genomic_DNA"/>
</dbReference>
<dbReference type="InterPro" id="IPR050596">
    <property type="entry name" value="AspAT/PAT-like"/>
</dbReference>
<name>A0A099WQC3_9PORP</name>
<keyword evidence="4 7" id="KW-0808">Transferase</keyword>
<dbReference type="GO" id="GO:0006520">
    <property type="term" value="P:amino acid metabolic process"/>
    <property type="evidence" value="ECO:0007669"/>
    <property type="project" value="InterPro"/>
</dbReference>
<dbReference type="CDD" id="cd00609">
    <property type="entry name" value="AAT_like"/>
    <property type="match status" value="1"/>
</dbReference>
<reference evidence="7 8" key="1">
    <citation type="submission" date="2014-08" db="EMBL/GenBank/DDBJ databases">
        <title>Porphyromonas gulae strain:COT-052_OH3439 Genome sequencing.</title>
        <authorList>
            <person name="Wallis C."/>
            <person name="Deusch O."/>
            <person name="O'Flynn C."/>
            <person name="Davis I."/>
            <person name="Jospin G."/>
            <person name="Darling A.E."/>
            <person name="Coil D.A."/>
            <person name="Alexiev A."/>
            <person name="Horsfall A."/>
            <person name="Kirkwood N."/>
            <person name="Harris S."/>
            <person name="Eisen J.A."/>
        </authorList>
    </citation>
    <scope>NUCLEOTIDE SEQUENCE [LARGE SCALE GENOMIC DNA]</scope>
    <source>
        <strain evidence="8">COT-052 OH3439</strain>
    </source>
</reference>
<evidence type="ECO:0000256" key="1">
    <source>
        <dbReference type="ARBA" id="ARBA00001933"/>
    </source>
</evidence>
<evidence type="ECO:0000313" key="8">
    <source>
        <dbReference type="Proteomes" id="UP000030146"/>
    </source>
</evidence>
<feature type="domain" description="Aminotransferase class I/classII large" evidence="6">
    <location>
        <begin position="62"/>
        <end position="293"/>
    </location>
</feature>
<comment type="cofactor">
    <cofactor evidence="1">
        <name>pyridoxal 5'-phosphate</name>
        <dbReference type="ChEBI" id="CHEBI:597326"/>
    </cofactor>
</comment>
<gene>
    <name evidence="7" type="ORF">HR15_03425</name>
</gene>
<accession>A0A099WQC3</accession>
<evidence type="ECO:0000256" key="5">
    <source>
        <dbReference type="ARBA" id="ARBA00022898"/>
    </source>
</evidence>
<evidence type="ECO:0000256" key="4">
    <source>
        <dbReference type="ARBA" id="ARBA00022679"/>
    </source>
</evidence>
<evidence type="ECO:0000256" key="3">
    <source>
        <dbReference type="ARBA" id="ARBA00022576"/>
    </source>
</evidence>
<keyword evidence="8" id="KW-1185">Reference proteome</keyword>
<protein>
    <submittedName>
        <fullName evidence="7">Aminotransferase</fullName>
    </submittedName>
</protein>
<keyword evidence="5" id="KW-0663">Pyridoxal phosphate</keyword>
<dbReference type="SUPFAM" id="SSF53383">
    <property type="entry name" value="PLP-dependent transferases"/>
    <property type="match status" value="1"/>
</dbReference>
<comment type="caution">
    <text evidence="7">The sequence shown here is derived from an EMBL/GenBank/DDBJ whole genome shotgun (WGS) entry which is preliminary data.</text>
</comment>
<dbReference type="PATRIC" id="fig|111105.18.peg.229"/>
<dbReference type="InterPro" id="IPR015421">
    <property type="entry name" value="PyrdxlP-dep_Trfase_major"/>
</dbReference>
<dbReference type="AlphaFoldDB" id="A0A099WQC3"/>
<dbReference type="Proteomes" id="UP000030146">
    <property type="component" value="Unassembled WGS sequence"/>
</dbReference>
<dbReference type="InterPro" id="IPR004839">
    <property type="entry name" value="Aminotransferase_I/II_large"/>
</dbReference>
<dbReference type="Pfam" id="PF00155">
    <property type="entry name" value="Aminotran_1_2"/>
    <property type="match status" value="1"/>
</dbReference>
<dbReference type="Gene3D" id="6.10.120.10">
    <property type="entry name" value="Bacterial aspartate aminotransferase, helical domain"/>
    <property type="match status" value="1"/>
</dbReference>
<sequence length="436" mass="49306">MNFPIDEKLIREKQDELHIKDLGMASIRDLVALVTNLEKATGAKFCRMEMGVPGLPAPQIGIETEIQKLREGVASIYPNLDGLPELKQEASRFAKLFVNIDIPARACVPTVGSMQGCFVSFLVANRTYKNREYGTLFIDPGFNLNKLQCRILGQKFESFDLFEYRGEKLREKLESYLQTGQFCSIIYSNPNNPTWQCMTDEELRIIGELATKYDVIVIEDLAYFGMDFRKDYSRPGEPLYQPSVANYTDNYILALSSSKAFSYAGQRIGVLMISGKLYEREYPDLEESFGRLRFGEALSSSALYALSSGATHSAQWGMAAMLKACNDGEYNFRDSVIEYGRKAQIMKKMFLDNGFNIVYDKDGDEPLADGFYFTVGYKGMDSSKLIEKFVRYGMCAITLKTTGSKRNEAMRICTSLLPESQFPDLEKRLQMLNAEG</sequence>
<evidence type="ECO:0000259" key="6">
    <source>
        <dbReference type="Pfam" id="PF00155"/>
    </source>
</evidence>
<dbReference type="GO" id="GO:0008483">
    <property type="term" value="F:transaminase activity"/>
    <property type="evidence" value="ECO:0007669"/>
    <property type="project" value="UniProtKB-KW"/>
</dbReference>
<dbReference type="PANTHER" id="PTHR46383">
    <property type="entry name" value="ASPARTATE AMINOTRANSFERASE"/>
    <property type="match status" value="1"/>
</dbReference>
<proteinExistence type="inferred from homology"/>